<dbReference type="OrthoDB" id="2436145at2759"/>
<sequence length="992" mass="109712">MPCTEKILESRLPPEEQKKIHANRVKYASYTFRDHEGRSLKTHLKDPLVQDILNHLERDRNTDCFLTLYKYAIDGKLQGHKTFVQICDVLANRVRRLSSSNTNLKYGQRYPENYLNFMTLLRSYGQNSSRQYAIVTAQICGPSSRHLQSLVAKSSDALQNPDLVFENMARVKRFVDAVAFSGPIAIAGDCTKVRPRLAYSTSFGAGHVLGSTLSLEDCAVKNSKDVDKIVDKIKSSKSVASQVRAILAKIPLPEVPPTVIALLPTTGSDTASSIHDQHMLILRMAAQLGLPIVSFAADGAASELAAQVMMDSEKSDLPPMVYENAAYGIFIKAVVFSKTGPLVSITDPSHAMKTGRNQPQHGTHTASFGNSFVVNNTLVEVYKTGHAGLQLADVQNVDKQDDGAARRIFHYQTLLATTYEEDGEVHIHEKFRGLFAYLFIFGELYDAWLNRRLDIRARLIAALRARFFLHIWRSHVTMLAARYPDLYSTARSFISAPSFNIFNRLCDTLIALALIYTKYYPNVPFCPWLLGTEYVEHFFGLARTMLPNFTYSQFLALVKHVMIRQRILLSGKFDEKKERTSRAGYVFDFDNSPLSQTGYMEASSLSEDFLSMAVPPLPFQLIPLSGPPKSSKSAATASVDPEPDTMLGEGSDVEIDEGTSSSEPASAESWDLAETVAIVAADAARDSTLLDVRDADEAAAGDGISDSALPKVELPTLQMISGVSSPSSSSTFIVGGQLVLRKVLDARHNHQSRTGVKSQRTIMLDPKFEAAIAATEDGIKAAAGAKLSAREGSHLVRLAQDLDPEMRKPKTDRELHWQGAQVLKRVKLFLKDFIPNLLEKNINSINLLRRDDFVIMRSKTPDGCRFYIGEVLDLYKQGACHRHGSVDTVNTSIGLSYISLRVYLPLTHSRGEIRNSDLRIKSNSKPSPVPAFSCMDDQYMLFTHAKAADLLYNLGAKAFQGSEQQNLVQVTQTTASIWGSLAQASVHAILEG</sequence>
<dbReference type="STRING" id="135208.A0A4Y9ZYL0"/>
<gene>
    <name evidence="2" type="ORF">EWM64_g4888</name>
</gene>
<dbReference type="EMBL" id="SFCI01000556">
    <property type="protein sequence ID" value="TFY79123.1"/>
    <property type="molecule type" value="Genomic_DNA"/>
</dbReference>
<reference evidence="2 3" key="1">
    <citation type="submission" date="2019-02" db="EMBL/GenBank/DDBJ databases">
        <title>Genome sequencing of the rare red list fungi Hericium alpestre (H. flagellum).</title>
        <authorList>
            <person name="Buettner E."/>
            <person name="Kellner H."/>
        </authorList>
    </citation>
    <scope>NUCLEOTIDE SEQUENCE [LARGE SCALE GENOMIC DNA]</scope>
    <source>
        <strain evidence="2 3">DSM 108284</strain>
    </source>
</reference>
<proteinExistence type="predicted"/>
<evidence type="ECO:0000313" key="2">
    <source>
        <dbReference type="EMBL" id="TFY79123.1"/>
    </source>
</evidence>
<protein>
    <submittedName>
        <fullName evidence="2">Uncharacterized protein</fullName>
    </submittedName>
</protein>
<dbReference type="AlphaFoldDB" id="A0A4Y9ZYL0"/>
<organism evidence="2 3">
    <name type="scientific">Hericium alpestre</name>
    <dbReference type="NCBI Taxonomy" id="135208"/>
    <lineage>
        <taxon>Eukaryota</taxon>
        <taxon>Fungi</taxon>
        <taxon>Dikarya</taxon>
        <taxon>Basidiomycota</taxon>
        <taxon>Agaricomycotina</taxon>
        <taxon>Agaricomycetes</taxon>
        <taxon>Russulales</taxon>
        <taxon>Hericiaceae</taxon>
        <taxon>Hericium</taxon>
    </lineage>
</organism>
<feature type="region of interest" description="Disordered" evidence="1">
    <location>
        <begin position="625"/>
        <end position="669"/>
    </location>
</feature>
<evidence type="ECO:0000256" key="1">
    <source>
        <dbReference type="SAM" id="MobiDB-lite"/>
    </source>
</evidence>
<keyword evidence="3" id="KW-1185">Reference proteome</keyword>
<dbReference type="Proteomes" id="UP000298061">
    <property type="component" value="Unassembled WGS sequence"/>
</dbReference>
<comment type="caution">
    <text evidence="2">The sequence shown here is derived from an EMBL/GenBank/DDBJ whole genome shotgun (WGS) entry which is preliminary data.</text>
</comment>
<feature type="compositionally biased region" description="Low complexity" evidence="1">
    <location>
        <begin position="625"/>
        <end position="638"/>
    </location>
</feature>
<name>A0A4Y9ZYL0_9AGAM</name>
<accession>A0A4Y9ZYL0</accession>
<evidence type="ECO:0000313" key="3">
    <source>
        <dbReference type="Proteomes" id="UP000298061"/>
    </source>
</evidence>